<dbReference type="HOGENOM" id="CLU_516012_0_0_1"/>
<feature type="compositionally biased region" description="Polar residues" evidence="1">
    <location>
        <begin position="304"/>
        <end position="321"/>
    </location>
</feature>
<dbReference type="RefSeq" id="XP_008073337.1">
    <property type="nucleotide sequence ID" value="XM_008075146.1"/>
</dbReference>
<dbReference type="GeneID" id="19878208"/>
<proteinExistence type="predicted"/>
<dbReference type="Proteomes" id="UP000011081">
    <property type="component" value="Unassembled WGS sequence"/>
</dbReference>
<sequence length="528" mass="59624">MMIFKKSNCKIMNSDGNMFVVRRSSGMLHVLVCLCCVVWARSEEMNRTLDAPGRELKGLDVRRKGVVGNKSIVENHTAGNGCVLPDDRSRTGRSLKVGRITPSIKQKNEQPLHSSASVLNRFVDKAHLPNDEASHTTTINLVKEYTLNMLGILSREKKFTSTGYSCEGYLRIMKDDVYRARSKDEQAQHILLSVLRSTADGRVMHLSDREDHFMMKGTKEGYEKVEKVLHSLLKDLKNCLRVGTISGSGCIERKYVRREHAERSSSRTNKLVLGNDEEKPHDIVLGRIAEMTTEQAENPPGDTVTEQTEGASHNTVTEQTEGASHNMVTEQFRGGLCYMMNLFTMIHALTRYAVYEKEHTTTCDAHPTESTPQIDMSSFSFLVEFIKNLLDQCQQSNTTFMVLVVLPQQVDGQVRPKKPLYISSVMEKAEGNDPCVNCCIFYECAYNTASLCDLMPFIIRIACSGKVCASNLPQQYLQRMSVEQIQGLNVLVENMRVKRCSNGQCTKREDTFQQELRKYLVDVRNASE</sequence>
<dbReference type="VEuPathDB" id="MicrosporidiaDB:VCUG_00319"/>
<organism evidence="2 3">
    <name type="scientific">Vavraia culicis (isolate floridensis)</name>
    <name type="common">Microsporidian parasite</name>
    <dbReference type="NCBI Taxonomy" id="948595"/>
    <lineage>
        <taxon>Eukaryota</taxon>
        <taxon>Fungi</taxon>
        <taxon>Fungi incertae sedis</taxon>
        <taxon>Microsporidia</taxon>
        <taxon>Pleistophoridae</taxon>
        <taxon>Vavraia</taxon>
    </lineage>
</organism>
<dbReference type="EMBL" id="GL877406">
    <property type="protein sequence ID" value="ELA48278.1"/>
    <property type="molecule type" value="Genomic_DNA"/>
</dbReference>
<evidence type="ECO:0000256" key="1">
    <source>
        <dbReference type="SAM" id="MobiDB-lite"/>
    </source>
</evidence>
<accession>L2GYB3</accession>
<evidence type="ECO:0000313" key="3">
    <source>
        <dbReference type="Proteomes" id="UP000011081"/>
    </source>
</evidence>
<evidence type="ECO:0000313" key="2">
    <source>
        <dbReference type="EMBL" id="ELA48278.1"/>
    </source>
</evidence>
<name>L2GYB3_VAVCU</name>
<keyword evidence="3" id="KW-1185">Reference proteome</keyword>
<reference evidence="3" key="1">
    <citation type="submission" date="2011-03" db="EMBL/GenBank/DDBJ databases">
        <title>The genome sequence of Vavraia culicis strain floridensis.</title>
        <authorList>
            <consortium name="The Broad Institute Genome Sequencing Platform"/>
            <person name="Cuomo C."/>
            <person name="Becnel J."/>
            <person name="Sanscrainte N."/>
            <person name="Young S.K."/>
            <person name="Zeng Q."/>
            <person name="Gargeya S."/>
            <person name="Fitzgerald M."/>
            <person name="Haas B."/>
            <person name="Abouelleil A."/>
            <person name="Alvarado L."/>
            <person name="Arachchi H.M."/>
            <person name="Berlin A."/>
            <person name="Chapman S.B."/>
            <person name="Gearin G."/>
            <person name="Goldberg J."/>
            <person name="Griggs A."/>
            <person name="Gujja S."/>
            <person name="Hansen M."/>
            <person name="Heiman D."/>
            <person name="Howarth C."/>
            <person name="Larimer J."/>
            <person name="Lui A."/>
            <person name="MacDonald P.J.P."/>
            <person name="McCowen C."/>
            <person name="Montmayeur A."/>
            <person name="Murphy C."/>
            <person name="Neiman D."/>
            <person name="Pearson M."/>
            <person name="Priest M."/>
            <person name="Roberts A."/>
            <person name="Saif S."/>
            <person name="Shea T."/>
            <person name="Sisk P."/>
            <person name="Stolte C."/>
            <person name="Sykes S."/>
            <person name="Wortman J."/>
            <person name="Nusbaum C."/>
            <person name="Birren B."/>
        </authorList>
    </citation>
    <scope>NUCLEOTIDE SEQUENCE [LARGE SCALE GENOMIC DNA]</scope>
    <source>
        <strain evidence="3">floridensis</strain>
    </source>
</reference>
<dbReference type="InParanoid" id="L2GYB3"/>
<gene>
    <name evidence="2" type="ORF">VCUG_00319</name>
</gene>
<dbReference type="AlphaFoldDB" id="L2GYB3"/>
<protein>
    <submittedName>
        <fullName evidence="2">Uncharacterized protein</fullName>
    </submittedName>
</protein>
<feature type="region of interest" description="Disordered" evidence="1">
    <location>
        <begin position="293"/>
        <end position="321"/>
    </location>
</feature>